<dbReference type="PANTHER" id="PTHR21666:SF288">
    <property type="entry name" value="CELL DIVISION PROTEIN YTFB"/>
    <property type="match status" value="1"/>
</dbReference>
<keyword evidence="2" id="KW-0645">Protease</keyword>
<keyword evidence="6" id="KW-0482">Metalloprotease</keyword>
<dbReference type="InterPro" id="IPR011055">
    <property type="entry name" value="Dup_hybrid_motif"/>
</dbReference>
<evidence type="ECO:0000256" key="3">
    <source>
        <dbReference type="ARBA" id="ARBA00022723"/>
    </source>
</evidence>
<dbReference type="InterPro" id="IPR016047">
    <property type="entry name" value="M23ase_b-sheet_dom"/>
</dbReference>
<comment type="caution">
    <text evidence="8">The sequence shown here is derived from an EMBL/GenBank/DDBJ whole genome shotgun (WGS) entry which is preliminary data.</text>
</comment>
<gene>
    <name evidence="8" type="ORF">FVF58_31580</name>
</gene>
<sequence>MMLLPYLRRACASAQAIAPKVAHSVHSRFKSPARAVLLCGVVAMLGASAWHTVSVIASRVNTSSATQPTLQVTVPAAQRIEWVGQVCAGWASFASRFNGFVSKSRNSQLTDAAPLVRSEADSGSYAGRIEGTLRDTLVRASVPVDIREQIARIFAARLDLAAPAQEGDTYHVLYQRDDATTQRKRVTAVELRSGGEVHQAVWFIAPGHTDGDYFSFDGQRLAAEPFSMPLDYVRISSPFGYRIHPVKARPLMHTGVDFAAPKGTPVVAAASGTAQFVGTRHGYGKTVVLSHPQGYTTHYAHLSAFARDLRVGAPVTEGQPLGAVGSTGTATGAHLHFEVRLNNRPVDPLTLTSRAGAPPLTTSQRVAFDSVTGAMREQLAALPVDTQTIRMASNADGTLSRPARPEGSLG</sequence>
<proteinExistence type="predicted"/>
<dbReference type="SUPFAM" id="SSF51261">
    <property type="entry name" value="Duplicated hybrid motif"/>
    <property type="match status" value="1"/>
</dbReference>
<reference evidence="8 9" key="1">
    <citation type="submission" date="2019-08" db="EMBL/GenBank/DDBJ databases">
        <title>Paraburkholderia sp. DCY113.</title>
        <authorList>
            <person name="Kang J."/>
        </authorList>
    </citation>
    <scope>NUCLEOTIDE SEQUENCE [LARGE SCALE GENOMIC DNA]</scope>
    <source>
        <strain evidence="8 9">DCY113</strain>
    </source>
</reference>
<keyword evidence="4" id="KW-0378">Hydrolase</keyword>
<dbReference type="GO" id="GO:0004222">
    <property type="term" value="F:metalloendopeptidase activity"/>
    <property type="evidence" value="ECO:0007669"/>
    <property type="project" value="TreeGrafter"/>
</dbReference>
<dbReference type="RefSeq" id="WP_149673690.1">
    <property type="nucleotide sequence ID" value="NZ_VTUZ01000026.1"/>
</dbReference>
<name>A0A5B0GML1_9BURK</name>
<evidence type="ECO:0000313" key="9">
    <source>
        <dbReference type="Proteomes" id="UP000325273"/>
    </source>
</evidence>
<dbReference type="Gene3D" id="3.10.450.350">
    <property type="match status" value="1"/>
</dbReference>
<accession>A0A5B0GML1</accession>
<dbReference type="AlphaFoldDB" id="A0A5B0GML1"/>
<dbReference type="GO" id="GO:0006508">
    <property type="term" value="P:proteolysis"/>
    <property type="evidence" value="ECO:0007669"/>
    <property type="project" value="UniProtKB-KW"/>
</dbReference>
<evidence type="ECO:0000313" key="8">
    <source>
        <dbReference type="EMBL" id="KAA1004744.1"/>
    </source>
</evidence>
<evidence type="ECO:0000256" key="4">
    <source>
        <dbReference type="ARBA" id="ARBA00022801"/>
    </source>
</evidence>
<dbReference type="EMBL" id="VTUZ01000026">
    <property type="protein sequence ID" value="KAA1004744.1"/>
    <property type="molecule type" value="Genomic_DNA"/>
</dbReference>
<keyword evidence="5" id="KW-0862">Zinc</keyword>
<evidence type="ECO:0000259" key="7">
    <source>
        <dbReference type="Pfam" id="PF01551"/>
    </source>
</evidence>
<dbReference type="Proteomes" id="UP000325273">
    <property type="component" value="Unassembled WGS sequence"/>
</dbReference>
<keyword evidence="9" id="KW-1185">Reference proteome</keyword>
<evidence type="ECO:0000256" key="6">
    <source>
        <dbReference type="ARBA" id="ARBA00023049"/>
    </source>
</evidence>
<evidence type="ECO:0000256" key="2">
    <source>
        <dbReference type="ARBA" id="ARBA00022670"/>
    </source>
</evidence>
<dbReference type="Gene3D" id="2.70.70.10">
    <property type="entry name" value="Glucose Permease (Domain IIA)"/>
    <property type="match status" value="1"/>
</dbReference>
<dbReference type="CDD" id="cd12797">
    <property type="entry name" value="M23_peptidase"/>
    <property type="match status" value="1"/>
</dbReference>
<feature type="domain" description="M23ase beta-sheet core" evidence="7">
    <location>
        <begin position="252"/>
        <end position="348"/>
    </location>
</feature>
<dbReference type="PANTHER" id="PTHR21666">
    <property type="entry name" value="PEPTIDASE-RELATED"/>
    <property type="match status" value="1"/>
</dbReference>
<organism evidence="8 9">
    <name type="scientific">Paraburkholderia panacisoli</name>
    <dbReference type="NCBI Taxonomy" id="2603818"/>
    <lineage>
        <taxon>Bacteria</taxon>
        <taxon>Pseudomonadati</taxon>
        <taxon>Pseudomonadota</taxon>
        <taxon>Betaproteobacteria</taxon>
        <taxon>Burkholderiales</taxon>
        <taxon>Burkholderiaceae</taxon>
        <taxon>Paraburkholderia</taxon>
    </lineage>
</organism>
<evidence type="ECO:0000256" key="1">
    <source>
        <dbReference type="ARBA" id="ARBA00001947"/>
    </source>
</evidence>
<dbReference type="GO" id="GO:0046872">
    <property type="term" value="F:metal ion binding"/>
    <property type="evidence" value="ECO:0007669"/>
    <property type="project" value="UniProtKB-KW"/>
</dbReference>
<dbReference type="Pfam" id="PF01551">
    <property type="entry name" value="Peptidase_M23"/>
    <property type="match status" value="1"/>
</dbReference>
<comment type="cofactor">
    <cofactor evidence="1">
        <name>Zn(2+)</name>
        <dbReference type="ChEBI" id="CHEBI:29105"/>
    </cofactor>
</comment>
<protein>
    <submittedName>
        <fullName evidence="8">M23 family metallopeptidase</fullName>
    </submittedName>
</protein>
<evidence type="ECO:0000256" key="5">
    <source>
        <dbReference type="ARBA" id="ARBA00022833"/>
    </source>
</evidence>
<keyword evidence="3" id="KW-0479">Metal-binding</keyword>
<dbReference type="InterPro" id="IPR050570">
    <property type="entry name" value="Cell_wall_metabolism_enzyme"/>
</dbReference>